<evidence type="ECO:0000256" key="3">
    <source>
        <dbReference type="ARBA" id="ARBA00023002"/>
    </source>
</evidence>
<comment type="similarity">
    <text evidence="6">Belongs to the azoreductase type 1 family.</text>
</comment>
<keyword evidence="4 6" id="KW-0520">NAD</keyword>
<dbReference type="RefSeq" id="WP_111171159.1">
    <property type="nucleotide sequence ID" value="NZ_POUA01000385.1"/>
</dbReference>
<dbReference type="AlphaFoldDB" id="A0A2W2EZ33"/>
<evidence type="ECO:0000256" key="6">
    <source>
        <dbReference type="HAMAP-Rule" id="MF_01216"/>
    </source>
</evidence>
<dbReference type="PANTHER" id="PTHR43741:SF4">
    <property type="entry name" value="FMN-DEPENDENT NADH:QUINONE OXIDOREDUCTASE"/>
    <property type="match status" value="1"/>
</dbReference>
<dbReference type="InterPro" id="IPR003680">
    <property type="entry name" value="Flavodoxin_fold"/>
</dbReference>
<evidence type="ECO:0000256" key="1">
    <source>
        <dbReference type="ARBA" id="ARBA00022630"/>
    </source>
</evidence>
<comment type="caution">
    <text evidence="6">Lacks conserved residue(s) required for the propagation of feature annotation.</text>
</comment>
<evidence type="ECO:0000256" key="4">
    <source>
        <dbReference type="ARBA" id="ARBA00023027"/>
    </source>
</evidence>
<feature type="binding site" evidence="6">
    <location>
        <position position="30"/>
    </location>
    <ligand>
        <name>FMN</name>
        <dbReference type="ChEBI" id="CHEBI:58210"/>
    </ligand>
</feature>
<dbReference type="GO" id="GO:0016655">
    <property type="term" value="F:oxidoreductase activity, acting on NAD(P)H, quinone or similar compound as acceptor"/>
    <property type="evidence" value="ECO:0007669"/>
    <property type="project" value="InterPro"/>
</dbReference>
<dbReference type="Gene3D" id="3.40.50.360">
    <property type="match status" value="1"/>
</dbReference>
<dbReference type="InterPro" id="IPR029039">
    <property type="entry name" value="Flavoprotein-like_sf"/>
</dbReference>
<dbReference type="GO" id="GO:0016652">
    <property type="term" value="F:oxidoreductase activity, acting on NAD(P)H as acceptor"/>
    <property type="evidence" value="ECO:0007669"/>
    <property type="project" value="UniProtKB-UniRule"/>
</dbReference>
<name>A0A2W2EZ33_9ACTN</name>
<evidence type="ECO:0000256" key="5">
    <source>
        <dbReference type="ARBA" id="ARBA00048542"/>
    </source>
</evidence>
<dbReference type="InterPro" id="IPR023048">
    <property type="entry name" value="NADH:quinone_OxRdtase_FMN_depd"/>
</dbReference>
<comment type="catalytic activity">
    <reaction evidence="5">
        <text>N,N-dimethyl-1,4-phenylenediamine + anthranilate + 2 NAD(+) = 2-(4-dimethylaminophenyl)diazenylbenzoate + 2 NADH + 2 H(+)</text>
        <dbReference type="Rhea" id="RHEA:55872"/>
        <dbReference type="ChEBI" id="CHEBI:15378"/>
        <dbReference type="ChEBI" id="CHEBI:15783"/>
        <dbReference type="ChEBI" id="CHEBI:16567"/>
        <dbReference type="ChEBI" id="CHEBI:57540"/>
        <dbReference type="ChEBI" id="CHEBI:57945"/>
        <dbReference type="ChEBI" id="CHEBI:71579"/>
        <dbReference type="EC" id="1.7.1.17"/>
    </reaction>
    <physiologicalReaction direction="right-to-left" evidence="5">
        <dbReference type="Rhea" id="RHEA:55874"/>
    </physiologicalReaction>
</comment>
<sequence length="261" mass="28425">MSDIYLQQHAPGRLHEPGGGARSLLHLDSSASRPGDSTSRQLTALFAETWRRRHPGAEYRYRDLAAHPVSLISSDFVALGLRSERRGNVPLGGVSALAEGPGEAREWSLTLPLINEVRAAGTVLLGVPMYNFSVPAALKAWIDRITFPGAFTDAVTGESVLRDTEVVVVAARGGCYLPGTPREDFDFQTCYLRAYFTELGVPEDNLHVIHAEMTRAGDVPKLARFQVLGRRSLAEARSEILALAAPRPDAQPWPAHPDGRP</sequence>
<evidence type="ECO:0000259" key="8">
    <source>
        <dbReference type="Pfam" id="PF02525"/>
    </source>
</evidence>
<evidence type="ECO:0000313" key="9">
    <source>
        <dbReference type="EMBL" id="PZG29192.1"/>
    </source>
</evidence>
<accession>A0A2W2EZ33</accession>
<reference evidence="9 10" key="1">
    <citation type="submission" date="2018-01" db="EMBL/GenBank/DDBJ databases">
        <title>Draft genome sequence of Sphaerisporangium sp. 7K107.</title>
        <authorList>
            <person name="Sahin N."/>
            <person name="Saygin H."/>
            <person name="Ay H."/>
        </authorList>
    </citation>
    <scope>NUCLEOTIDE SEQUENCE [LARGE SCALE GENOMIC DNA]</scope>
    <source>
        <strain evidence="9 10">7K107</strain>
    </source>
</reference>
<dbReference type="InterPro" id="IPR050104">
    <property type="entry name" value="FMN-dep_NADH:Q_OxRdtase_AzoR1"/>
</dbReference>
<dbReference type="SUPFAM" id="SSF52218">
    <property type="entry name" value="Flavoproteins"/>
    <property type="match status" value="1"/>
</dbReference>
<dbReference type="EC" id="1.6.5.-" evidence="6"/>
<evidence type="ECO:0000256" key="7">
    <source>
        <dbReference type="SAM" id="MobiDB-lite"/>
    </source>
</evidence>
<comment type="catalytic activity">
    <reaction evidence="6">
        <text>2 a quinone + NADH + H(+) = 2 a 1,4-benzosemiquinone + NAD(+)</text>
        <dbReference type="Rhea" id="RHEA:65952"/>
        <dbReference type="ChEBI" id="CHEBI:15378"/>
        <dbReference type="ChEBI" id="CHEBI:57540"/>
        <dbReference type="ChEBI" id="CHEBI:57945"/>
        <dbReference type="ChEBI" id="CHEBI:132124"/>
        <dbReference type="ChEBI" id="CHEBI:134225"/>
    </reaction>
</comment>
<dbReference type="PANTHER" id="PTHR43741">
    <property type="entry name" value="FMN-DEPENDENT NADH-AZOREDUCTASE 1"/>
    <property type="match status" value="1"/>
</dbReference>
<keyword evidence="3 6" id="KW-0560">Oxidoreductase</keyword>
<feature type="binding site" evidence="6">
    <location>
        <begin position="129"/>
        <end position="132"/>
    </location>
    <ligand>
        <name>FMN</name>
        <dbReference type="ChEBI" id="CHEBI:58210"/>
    </ligand>
</feature>
<dbReference type="EC" id="1.7.1.17" evidence="6"/>
<evidence type="ECO:0000313" key="10">
    <source>
        <dbReference type="Proteomes" id="UP000248544"/>
    </source>
</evidence>
<comment type="caution">
    <text evidence="9">The sequence shown here is derived from an EMBL/GenBank/DDBJ whole genome shotgun (WGS) entry which is preliminary data.</text>
</comment>
<keyword evidence="2 6" id="KW-0288">FMN</keyword>
<dbReference type="HAMAP" id="MF_01216">
    <property type="entry name" value="Azoreductase_type1"/>
    <property type="match status" value="1"/>
</dbReference>
<dbReference type="GO" id="GO:0009055">
    <property type="term" value="F:electron transfer activity"/>
    <property type="evidence" value="ECO:0007669"/>
    <property type="project" value="UniProtKB-UniRule"/>
</dbReference>
<organism evidence="9 10">
    <name type="scientific">Spongiactinospora gelatinilytica</name>
    <dbReference type="NCBI Taxonomy" id="2666298"/>
    <lineage>
        <taxon>Bacteria</taxon>
        <taxon>Bacillati</taxon>
        <taxon>Actinomycetota</taxon>
        <taxon>Actinomycetes</taxon>
        <taxon>Streptosporangiales</taxon>
        <taxon>Streptosporangiaceae</taxon>
        <taxon>Spongiactinospora</taxon>
    </lineage>
</organism>
<comment type="function">
    <text evidence="6">Quinone reductase that provides resistance to thiol-specific stress caused by electrophilic quinones.</text>
</comment>
<feature type="binding site" evidence="6">
    <location>
        <begin position="37"/>
        <end position="39"/>
    </location>
    <ligand>
        <name>FMN</name>
        <dbReference type="ChEBI" id="CHEBI:58210"/>
    </ligand>
</feature>
<evidence type="ECO:0000256" key="2">
    <source>
        <dbReference type="ARBA" id="ARBA00022643"/>
    </source>
</evidence>
<dbReference type="EMBL" id="POUA01000385">
    <property type="protein sequence ID" value="PZG29192.1"/>
    <property type="molecule type" value="Genomic_DNA"/>
</dbReference>
<comment type="subunit">
    <text evidence="6">Homodimer.</text>
</comment>
<feature type="domain" description="Flavodoxin-like fold" evidence="8">
    <location>
        <begin position="24"/>
        <end position="211"/>
    </location>
</feature>
<protein>
    <recommendedName>
        <fullName evidence="6">FMN dependent NADH:quinone oxidoreductase</fullName>
        <ecNumber evidence="6">1.6.5.-</ecNumber>
    </recommendedName>
    <alternativeName>
        <fullName evidence="6">Azo-dye reductase</fullName>
    </alternativeName>
    <alternativeName>
        <fullName evidence="6">FMN-dependent NADH-azo compound oxidoreductase</fullName>
    </alternativeName>
    <alternativeName>
        <fullName evidence="6">FMN-dependent NADH-azoreductase</fullName>
        <ecNumber evidence="6">1.7.1.17</ecNumber>
    </alternativeName>
</protein>
<comment type="function">
    <text evidence="6">Also exhibits azoreductase activity. Catalyzes the reductive cleavage of the azo bond in aromatic azo compounds to the corresponding amines.</text>
</comment>
<feature type="region of interest" description="Disordered" evidence="7">
    <location>
        <begin position="1"/>
        <end position="23"/>
    </location>
</feature>
<keyword evidence="10" id="KW-1185">Reference proteome</keyword>
<gene>
    <name evidence="6" type="primary">azoR</name>
    <name evidence="9" type="ORF">C1I98_32365</name>
</gene>
<comment type="cofactor">
    <cofactor evidence="6">
        <name>FMN</name>
        <dbReference type="ChEBI" id="CHEBI:58210"/>
    </cofactor>
    <text evidence="6">Binds 1 FMN per subunit.</text>
</comment>
<dbReference type="Pfam" id="PF02525">
    <property type="entry name" value="Flavodoxin_2"/>
    <property type="match status" value="1"/>
</dbReference>
<dbReference type="Proteomes" id="UP000248544">
    <property type="component" value="Unassembled WGS sequence"/>
</dbReference>
<dbReference type="GO" id="GO:0010181">
    <property type="term" value="F:FMN binding"/>
    <property type="evidence" value="ECO:0007669"/>
    <property type="project" value="UniProtKB-UniRule"/>
</dbReference>
<keyword evidence="1 6" id="KW-0285">Flavoprotein</keyword>
<proteinExistence type="inferred from homology"/>